<dbReference type="InterPro" id="IPR029016">
    <property type="entry name" value="GAF-like_dom_sf"/>
</dbReference>
<evidence type="ECO:0000313" key="4">
    <source>
        <dbReference type="EMBL" id="MBM7570114.1"/>
    </source>
</evidence>
<dbReference type="NCBIfam" id="TIGR00229">
    <property type="entry name" value="sensory_box"/>
    <property type="match status" value="2"/>
</dbReference>
<dbReference type="Gene3D" id="3.30.70.270">
    <property type="match status" value="1"/>
</dbReference>
<feature type="domain" description="GGDEF" evidence="3">
    <location>
        <begin position="601"/>
        <end position="734"/>
    </location>
</feature>
<evidence type="ECO:0000313" key="5">
    <source>
        <dbReference type="Proteomes" id="UP001296943"/>
    </source>
</evidence>
<dbReference type="SMART" id="SM00065">
    <property type="entry name" value="GAF"/>
    <property type="match status" value="1"/>
</dbReference>
<protein>
    <submittedName>
        <fullName evidence="4">Diguanylate cyclase (GGDEF)-like protein/PAS domain S-box-containing protein</fullName>
    </submittedName>
</protein>
<dbReference type="CDD" id="cd00130">
    <property type="entry name" value="PAS"/>
    <property type="match status" value="2"/>
</dbReference>
<dbReference type="InterPro" id="IPR001633">
    <property type="entry name" value="EAL_dom"/>
</dbReference>
<dbReference type="RefSeq" id="WP_204497547.1">
    <property type="nucleotide sequence ID" value="NZ_JAFBDR010000002.1"/>
</dbReference>
<gene>
    <name evidence="4" type="ORF">JOC48_000592</name>
</gene>
<dbReference type="Pfam" id="PF01590">
    <property type="entry name" value="GAF"/>
    <property type="match status" value="1"/>
</dbReference>
<dbReference type="SMART" id="SM00267">
    <property type="entry name" value="GGDEF"/>
    <property type="match status" value="1"/>
</dbReference>
<dbReference type="CDD" id="cd01949">
    <property type="entry name" value="GGDEF"/>
    <property type="match status" value="1"/>
</dbReference>
<dbReference type="Gene3D" id="3.30.450.40">
    <property type="match status" value="1"/>
</dbReference>
<dbReference type="PANTHER" id="PTHR44757:SF2">
    <property type="entry name" value="BIOFILM ARCHITECTURE MAINTENANCE PROTEIN MBAA"/>
    <property type="match status" value="1"/>
</dbReference>
<dbReference type="Pfam" id="PF00563">
    <property type="entry name" value="EAL"/>
    <property type="match status" value="1"/>
</dbReference>
<dbReference type="Pfam" id="PF13426">
    <property type="entry name" value="PAS_9"/>
    <property type="match status" value="1"/>
</dbReference>
<dbReference type="InterPro" id="IPR029787">
    <property type="entry name" value="Nucleotide_cyclase"/>
</dbReference>
<evidence type="ECO:0000259" key="1">
    <source>
        <dbReference type="PROSITE" id="PS50112"/>
    </source>
</evidence>
<comment type="caution">
    <text evidence="4">The sequence shown here is derived from an EMBL/GenBank/DDBJ whole genome shotgun (WGS) entry which is preliminary data.</text>
</comment>
<reference evidence="4 5" key="1">
    <citation type="submission" date="2021-01" db="EMBL/GenBank/DDBJ databases">
        <title>Genomic Encyclopedia of Type Strains, Phase IV (KMG-IV): sequencing the most valuable type-strain genomes for metagenomic binning, comparative biology and taxonomic classification.</title>
        <authorList>
            <person name="Goeker M."/>
        </authorList>
    </citation>
    <scope>NUCLEOTIDE SEQUENCE [LARGE SCALE GENOMIC DNA]</scope>
    <source>
        <strain evidence="4 5">DSM 23711</strain>
    </source>
</reference>
<sequence length="993" mass="114432">MNGTLMEQASMAFTGSLFDDFSDGVILIDDKNTMLYVNPTTTQLLGYQANDLVDKPIDVIFPTLEQNKPEHIGVTKKQANLFLHTVFKDCTIDEDPYTLIILKKADELKILHRFFEKIANKTGEVFLNAAVEFLTNVFEVDAAIVGKTGGENRFETLASYHRKEDAISEEVLACLADEVLDDLENGKKYVYRDHLDELSSYFYEVNWRSCVAVPIYDKRKKVQGLITMIDHQTMVKTDLAKEVMNFLSYRLSAEMERIKYERTMNESKKRYQEIIESSPESIYIYSNDEIVFANDKGIQFLGGESMIDIVGLDLLQFAHPDFREFFKVLLKQSLELNKQSTTVEGQLVGLHHHVHDVEVTVIPYHSMDQDALQVVIKDVTERKQAENFDSQLRIRKQKTELLQLIKNRDINNGKLDKAYEVIAESAANSLGIERVSIWMYDKSRYALHCKDMFEWSKNSHTSGANIDLEDNPHYMVSIEKDSLITVHDVYKEIGNKNIYKPFLDHSVSSFMDAPIRVDGRVVGIVNFEHIGMPRQWTYDEQSFATSIADLVELAIEKSERKRVEKKVEHLAYYDQLTKLPNRIYLFQKLQEFLEDAKQNKHQFAVLYFDLDQFKNINDSLGHSFGDQLLTEVAQRIKGCIRQIDLFARMGGDEFILILPRIRKKEDVAVVAERIIKAFKAPIKIDESELYITTSIGISVFPDDGKDEETLIKHADIAMYEAKAKSRNGYCNYSSSMNEDSVERLLMETNLNKALERKEFVLLYQPIIELNNNKIVAAEALIRWQHPDLGLIPPARFIPLAEETGLIKPIGYWVIRTVCEQLKLWQKQYGMQDFRIAVNISAIQFEDEDFIEKVKQILQETNVHPSHLEFEITESVMQNIEKSMAILGELRTLGIHVSLDDFGTGYSSLSILKHLPINNIKIDKSFIDDVKFADDETIVQNIIDMSQNMKFKVVAEGIENEIQLNFLREKQCDYGQGYFFNMPLPVLDFEKKLV</sequence>
<dbReference type="InterPro" id="IPR035919">
    <property type="entry name" value="EAL_sf"/>
</dbReference>
<dbReference type="Pfam" id="PF00990">
    <property type="entry name" value="GGDEF"/>
    <property type="match status" value="1"/>
</dbReference>
<dbReference type="SMART" id="SM00091">
    <property type="entry name" value="PAS"/>
    <property type="match status" value="2"/>
</dbReference>
<feature type="domain" description="PAS" evidence="1">
    <location>
        <begin position="10"/>
        <end position="62"/>
    </location>
</feature>
<dbReference type="InterPro" id="IPR000160">
    <property type="entry name" value="GGDEF_dom"/>
</dbReference>
<dbReference type="Gene3D" id="3.30.450.20">
    <property type="entry name" value="PAS domain"/>
    <property type="match status" value="2"/>
</dbReference>
<feature type="domain" description="PAS" evidence="1">
    <location>
        <begin position="267"/>
        <end position="337"/>
    </location>
</feature>
<dbReference type="CDD" id="cd01948">
    <property type="entry name" value="EAL"/>
    <property type="match status" value="1"/>
</dbReference>
<dbReference type="Gene3D" id="3.20.20.450">
    <property type="entry name" value="EAL domain"/>
    <property type="match status" value="1"/>
</dbReference>
<evidence type="ECO:0000259" key="2">
    <source>
        <dbReference type="PROSITE" id="PS50883"/>
    </source>
</evidence>
<dbReference type="NCBIfam" id="TIGR00254">
    <property type="entry name" value="GGDEF"/>
    <property type="match status" value="1"/>
</dbReference>
<keyword evidence="5" id="KW-1185">Reference proteome</keyword>
<dbReference type="EMBL" id="JAFBDR010000002">
    <property type="protein sequence ID" value="MBM7570114.1"/>
    <property type="molecule type" value="Genomic_DNA"/>
</dbReference>
<name>A0ABS2MW36_9BACI</name>
<dbReference type="SUPFAM" id="SSF55785">
    <property type="entry name" value="PYP-like sensor domain (PAS domain)"/>
    <property type="match status" value="2"/>
</dbReference>
<dbReference type="InterPro" id="IPR000014">
    <property type="entry name" value="PAS"/>
</dbReference>
<dbReference type="PANTHER" id="PTHR44757">
    <property type="entry name" value="DIGUANYLATE CYCLASE DGCP"/>
    <property type="match status" value="1"/>
</dbReference>
<dbReference type="InterPro" id="IPR035965">
    <property type="entry name" value="PAS-like_dom_sf"/>
</dbReference>
<dbReference type="Pfam" id="PF00989">
    <property type="entry name" value="PAS"/>
    <property type="match status" value="1"/>
</dbReference>
<dbReference type="InterPro" id="IPR003018">
    <property type="entry name" value="GAF"/>
</dbReference>
<proteinExistence type="predicted"/>
<feature type="domain" description="EAL" evidence="2">
    <location>
        <begin position="743"/>
        <end position="993"/>
    </location>
</feature>
<organism evidence="4 5">
    <name type="scientific">Aquibacillus albus</name>
    <dbReference type="NCBI Taxonomy" id="1168171"/>
    <lineage>
        <taxon>Bacteria</taxon>
        <taxon>Bacillati</taxon>
        <taxon>Bacillota</taxon>
        <taxon>Bacilli</taxon>
        <taxon>Bacillales</taxon>
        <taxon>Bacillaceae</taxon>
        <taxon>Aquibacillus</taxon>
    </lineage>
</organism>
<evidence type="ECO:0000259" key="3">
    <source>
        <dbReference type="PROSITE" id="PS50887"/>
    </source>
</evidence>
<dbReference type="SMART" id="SM00052">
    <property type="entry name" value="EAL"/>
    <property type="match status" value="1"/>
</dbReference>
<dbReference type="PROSITE" id="PS50887">
    <property type="entry name" value="GGDEF"/>
    <property type="match status" value="1"/>
</dbReference>
<dbReference type="SUPFAM" id="SSF55781">
    <property type="entry name" value="GAF domain-like"/>
    <property type="match status" value="2"/>
</dbReference>
<accession>A0ABS2MW36</accession>
<dbReference type="Proteomes" id="UP001296943">
    <property type="component" value="Unassembled WGS sequence"/>
</dbReference>
<dbReference type="InterPro" id="IPR052155">
    <property type="entry name" value="Biofilm_reg_signaling"/>
</dbReference>
<dbReference type="SUPFAM" id="SSF55073">
    <property type="entry name" value="Nucleotide cyclase"/>
    <property type="match status" value="1"/>
</dbReference>
<dbReference type="InterPro" id="IPR013767">
    <property type="entry name" value="PAS_fold"/>
</dbReference>
<dbReference type="InterPro" id="IPR043128">
    <property type="entry name" value="Rev_trsase/Diguanyl_cyclase"/>
</dbReference>
<dbReference type="PROSITE" id="PS50883">
    <property type="entry name" value="EAL"/>
    <property type="match status" value="1"/>
</dbReference>
<dbReference type="SUPFAM" id="SSF141868">
    <property type="entry name" value="EAL domain-like"/>
    <property type="match status" value="1"/>
</dbReference>
<dbReference type="PROSITE" id="PS50112">
    <property type="entry name" value="PAS"/>
    <property type="match status" value="2"/>
</dbReference>